<organism evidence="1 2">
    <name type="scientific">Paractinoplanes toevensis</name>
    <dbReference type="NCBI Taxonomy" id="571911"/>
    <lineage>
        <taxon>Bacteria</taxon>
        <taxon>Bacillati</taxon>
        <taxon>Actinomycetota</taxon>
        <taxon>Actinomycetes</taxon>
        <taxon>Micromonosporales</taxon>
        <taxon>Micromonosporaceae</taxon>
        <taxon>Paractinoplanes</taxon>
    </lineage>
</organism>
<reference evidence="1 2" key="1">
    <citation type="submission" date="2021-03" db="EMBL/GenBank/DDBJ databases">
        <title>Whole genome shotgun sequence of Actinoplanes toevensis NBRC 105298.</title>
        <authorList>
            <person name="Komaki H."/>
            <person name="Tamura T."/>
        </authorList>
    </citation>
    <scope>NUCLEOTIDE SEQUENCE [LARGE SCALE GENOMIC DNA]</scope>
    <source>
        <strain evidence="1 2">NBRC 105298</strain>
    </source>
</reference>
<sequence length="66" mass="6851">MRGRYSISCEHSSNPFASALTERLAALLPAGASIEDLGCGTGVPTAEILAEPDHREVGVDMGGHVE</sequence>
<name>A0A919THF1_9ACTN</name>
<evidence type="ECO:0008006" key="3">
    <source>
        <dbReference type="Google" id="ProtNLM"/>
    </source>
</evidence>
<comment type="caution">
    <text evidence="1">The sequence shown here is derived from an EMBL/GenBank/DDBJ whole genome shotgun (WGS) entry which is preliminary data.</text>
</comment>
<dbReference type="AlphaFoldDB" id="A0A919THF1"/>
<dbReference type="Gene3D" id="3.40.50.150">
    <property type="entry name" value="Vaccinia Virus protein VP39"/>
    <property type="match status" value="1"/>
</dbReference>
<evidence type="ECO:0000313" key="2">
    <source>
        <dbReference type="Proteomes" id="UP000677082"/>
    </source>
</evidence>
<dbReference type="EMBL" id="BOQN01000072">
    <property type="protein sequence ID" value="GIM94001.1"/>
    <property type="molecule type" value="Genomic_DNA"/>
</dbReference>
<evidence type="ECO:0000313" key="1">
    <source>
        <dbReference type="EMBL" id="GIM94001.1"/>
    </source>
</evidence>
<accession>A0A919THF1</accession>
<dbReference type="RefSeq" id="WP_213009790.1">
    <property type="nucleotide sequence ID" value="NZ_BOQN01000072.1"/>
</dbReference>
<keyword evidence="2" id="KW-1185">Reference proteome</keyword>
<proteinExistence type="predicted"/>
<protein>
    <recommendedName>
        <fullName evidence="3">SAM-dependent methyltransferase</fullName>
    </recommendedName>
</protein>
<dbReference type="Proteomes" id="UP000677082">
    <property type="component" value="Unassembled WGS sequence"/>
</dbReference>
<dbReference type="SUPFAM" id="SSF53335">
    <property type="entry name" value="S-adenosyl-L-methionine-dependent methyltransferases"/>
    <property type="match status" value="1"/>
</dbReference>
<gene>
    <name evidence="1" type="ORF">Ato02nite_057940</name>
</gene>
<dbReference type="InterPro" id="IPR029063">
    <property type="entry name" value="SAM-dependent_MTases_sf"/>
</dbReference>